<proteinExistence type="predicted"/>
<dbReference type="CDD" id="cd04179">
    <property type="entry name" value="DPM_DPG-synthase_like"/>
    <property type="match status" value="1"/>
</dbReference>
<evidence type="ECO:0000259" key="1">
    <source>
        <dbReference type="Pfam" id="PF00535"/>
    </source>
</evidence>
<feature type="domain" description="Glycosyltransferase 2-like" evidence="1">
    <location>
        <begin position="7"/>
        <end position="167"/>
    </location>
</feature>
<accession>A0A101FZ15</accession>
<dbReference type="InterPro" id="IPR029044">
    <property type="entry name" value="Nucleotide-diphossugar_trans"/>
</dbReference>
<comment type="caution">
    <text evidence="2">The sequence shown here is derived from an EMBL/GenBank/DDBJ whole genome shotgun (WGS) entry which is preliminary data.</text>
</comment>
<dbReference type="EMBL" id="LGFU01000002">
    <property type="protein sequence ID" value="KUK47014.1"/>
    <property type="molecule type" value="Genomic_DNA"/>
</dbReference>
<keyword evidence="2" id="KW-0808">Transferase</keyword>
<dbReference type="AlphaFoldDB" id="A0A101FZ15"/>
<evidence type="ECO:0000313" key="2">
    <source>
        <dbReference type="EMBL" id="KUK47014.1"/>
    </source>
</evidence>
<dbReference type="Proteomes" id="UP000064249">
    <property type="component" value="Unassembled WGS sequence"/>
</dbReference>
<dbReference type="InterPro" id="IPR001173">
    <property type="entry name" value="Glyco_trans_2-like"/>
</dbReference>
<sequence length="230" mass="26358">MINMKVSVIIPVYNEQTSLLFTYHKVKETNLVDEMLFVDDGSSDMSPSILSSIQDPIVKVYTHETNRGKGAAVRTGLQHANGDVILIQDADLEYDPRDYAALLKPFHDQQAQVVYGSRFSEAMPEGILFWNKLANRFLTFTTNLLYGTHLTDMETGYKVFHKDVLKQMTLTSDGFEIEPEITALLLKKNIPILEVPIRFHPRAYHQGKKIRPRDAFIALWTLLKVRFTRV</sequence>
<organism evidence="2 3">
    <name type="scientific">Anaerolinea thermophila</name>
    <dbReference type="NCBI Taxonomy" id="167964"/>
    <lineage>
        <taxon>Bacteria</taxon>
        <taxon>Bacillati</taxon>
        <taxon>Chloroflexota</taxon>
        <taxon>Anaerolineae</taxon>
        <taxon>Anaerolineales</taxon>
        <taxon>Anaerolineaceae</taxon>
        <taxon>Anaerolinea</taxon>
    </lineage>
</organism>
<gene>
    <name evidence="2" type="ORF">XD73_0083</name>
</gene>
<evidence type="ECO:0000313" key="3">
    <source>
        <dbReference type="Proteomes" id="UP000064249"/>
    </source>
</evidence>
<name>A0A101FZ15_9CHLR</name>
<dbReference type="Pfam" id="PF00535">
    <property type="entry name" value="Glycos_transf_2"/>
    <property type="match status" value="1"/>
</dbReference>
<dbReference type="Gene3D" id="3.90.550.10">
    <property type="entry name" value="Spore Coat Polysaccharide Biosynthesis Protein SpsA, Chain A"/>
    <property type="match status" value="1"/>
</dbReference>
<dbReference type="PANTHER" id="PTHR48090">
    <property type="entry name" value="UNDECAPRENYL-PHOSPHATE 4-DEOXY-4-FORMAMIDO-L-ARABINOSE TRANSFERASE-RELATED"/>
    <property type="match status" value="1"/>
</dbReference>
<protein>
    <submittedName>
        <fullName evidence="2">Putative glycosyltransferase</fullName>
    </submittedName>
</protein>
<dbReference type="SUPFAM" id="SSF53448">
    <property type="entry name" value="Nucleotide-diphospho-sugar transferases"/>
    <property type="match status" value="1"/>
</dbReference>
<dbReference type="PANTHER" id="PTHR48090:SF7">
    <property type="entry name" value="RFBJ PROTEIN"/>
    <property type="match status" value="1"/>
</dbReference>
<dbReference type="GO" id="GO:0016740">
    <property type="term" value="F:transferase activity"/>
    <property type="evidence" value="ECO:0007669"/>
    <property type="project" value="UniProtKB-KW"/>
</dbReference>
<dbReference type="InterPro" id="IPR050256">
    <property type="entry name" value="Glycosyltransferase_2"/>
</dbReference>
<reference evidence="2 3" key="1">
    <citation type="journal article" date="2015" name="MBio">
        <title>Genome-Resolved Metagenomic Analysis Reveals Roles for Candidate Phyla and Other Microbial Community Members in Biogeochemical Transformations in Oil Reservoirs.</title>
        <authorList>
            <person name="Hu P."/>
            <person name="Tom L."/>
            <person name="Singh A."/>
            <person name="Thomas B.C."/>
            <person name="Baker B.J."/>
            <person name="Piceno Y.M."/>
            <person name="Andersen G.L."/>
            <person name="Banfield J.F."/>
        </authorList>
    </citation>
    <scope>NUCLEOTIDE SEQUENCE [LARGE SCALE GENOMIC DNA]</scope>
    <source>
        <strain evidence="2">46_16</strain>
    </source>
</reference>